<dbReference type="RefSeq" id="WP_263071091.1">
    <property type="nucleotide sequence ID" value="NZ_JAOUSF010000001.1"/>
</dbReference>
<dbReference type="AlphaFoldDB" id="A0AAE3LRP2"/>
<comment type="caution">
    <text evidence="1">The sequence shown here is derived from an EMBL/GenBank/DDBJ whole genome shotgun (WGS) entry which is preliminary data.</text>
</comment>
<dbReference type="EMBL" id="JAOUSF010000001">
    <property type="protein sequence ID" value="MCU9611953.1"/>
    <property type="molecule type" value="Genomic_DNA"/>
</dbReference>
<gene>
    <name evidence="1" type="ORF">OEV98_00085</name>
</gene>
<accession>A0AAE3LRP2</accession>
<name>A0AAE3LRP2_9BACI</name>
<dbReference type="Pfam" id="PF11148">
    <property type="entry name" value="DUF2922"/>
    <property type="match status" value="1"/>
</dbReference>
<protein>
    <submittedName>
        <fullName evidence="1">DUF2922 domain-containing protein</fullName>
    </submittedName>
</protein>
<evidence type="ECO:0000313" key="1">
    <source>
        <dbReference type="EMBL" id="MCU9611953.1"/>
    </source>
</evidence>
<evidence type="ECO:0000313" key="2">
    <source>
        <dbReference type="Proteomes" id="UP001209318"/>
    </source>
</evidence>
<dbReference type="InterPro" id="IPR021321">
    <property type="entry name" value="DUF2922"/>
</dbReference>
<keyword evidence="2" id="KW-1185">Reference proteome</keyword>
<dbReference type="Proteomes" id="UP001209318">
    <property type="component" value="Unassembled WGS sequence"/>
</dbReference>
<sequence length="71" mass="8158">MEQTLELHFLTELGKTIRIIINDPKEDLLASEIQAAMEQLIQSNIFLTESGPIVSVKEARLIERNINVFEY</sequence>
<organism evidence="1 2">
    <name type="scientific">Perspicuibacillus lycopersici</name>
    <dbReference type="NCBI Taxonomy" id="1325689"/>
    <lineage>
        <taxon>Bacteria</taxon>
        <taxon>Bacillati</taxon>
        <taxon>Bacillota</taxon>
        <taxon>Bacilli</taxon>
        <taxon>Bacillales</taxon>
        <taxon>Bacillaceae</taxon>
        <taxon>Perspicuibacillus</taxon>
    </lineage>
</organism>
<reference evidence="1" key="1">
    <citation type="submission" date="2022-10" db="EMBL/GenBank/DDBJ databases">
        <title>Description of Fervidibacillus gen. nov. in the family Fervidibacillaceae fam. nov. with two species, Fervidibacillus albus sp. nov., and Fervidibacillus halotolerans sp. nov., isolated from tidal flat sediments.</title>
        <authorList>
            <person name="Kwon K.K."/>
            <person name="Yang S.-H."/>
        </authorList>
    </citation>
    <scope>NUCLEOTIDE SEQUENCE</scope>
    <source>
        <strain evidence="1">JCM 19140</strain>
    </source>
</reference>
<proteinExistence type="predicted"/>